<feature type="domain" description="von Hippel-Lindau disease tumour suppressor beta" evidence="3">
    <location>
        <begin position="17"/>
        <end position="90"/>
    </location>
</feature>
<dbReference type="InterPro" id="IPR022772">
    <property type="entry name" value="VHL_tumour_suppress_b/a_dom"/>
</dbReference>
<comment type="caution">
    <text evidence="5">The sequence shown here is derived from an EMBL/GenBank/DDBJ whole genome shotgun (WGS) entry which is preliminary data.</text>
</comment>
<dbReference type="InterPro" id="IPR036208">
    <property type="entry name" value="VHL_sf"/>
</dbReference>
<comment type="similarity">
    <text evidence="1">Belongs to the VHL family.</text>
</comment>
<dbReference type="InterPro" id="IPR024053">
    <property type="entry name" value="VHL_beta_dom"/>
</dbReference>
<reference evidence="5 6" key="1">
    <citation type="journal article" date="2017" name="Nat. Ecol. Evol.">
        <title>Scallop genome provides insights into evolution of bilaterian karyotype and development.</title>
        <authorList>
            <person name="Wang S."/>
            <person name="Zhang J."/>
            <person name="Jiao W."/>
            <person name="Li J."/>
            <person name="Xun X."/>
            <person name="Sun Y."/>
            <person name="Guo X."/>
            <person name="Huan P."/>
            <person name="Dong B."/>
            <person name="Zhang L."/>
            <person name="Hu X."/>
            <person name="Sun X."/>
            <person name="Wang J."/>
            <person name="Zhao C."/>
            <person name="Wang Y."/>
            <person name="Wang D."/>
            <person name="Huang X."/>
            <person name="Wang R."/>
            <person name="Lv J."/>
            <person name="Li Y."/>
            <person name="Zhang Z."/>
            <person name="Liu B."/>
            <person name="Lu W."/>
            <person name="Hui Y."/>
            <person name="Liang J."/>
            <person name="Zhou Z."/>
            <person name="Hou R."/>
            <person name="Li X."/>
            <person name="Liu Y."/>
            <person name="Li H."/>
            <person name="Ning X."/>
            <person name="Lin Y."/>
            <person name="Zhao L."/>
            <person name="Xing Q."/>
            <person name="Dou J."/>
            <person name="Li Y."/>
            <person name="Mao J."/>
            <person name="Guo H."/>
            <person name="Dou H."/>
            <person name="Li T."/>
            <person name="Mu C."/>
            <person name="Jiang W."/>
            <person name="Fu Q."/>
            <person name="Fu X."/>
            <person name="Miao Y."/>
            <person name="Liu J."/>
            <person name="Yu Q."/>
            <person name="Li R."/>
            <person name="Liao H."/>
            <person name="Li X."/>
            <person name="Kong Y."/>
            <person name="Jiang Z."/>
            <person name="Chourrout D."/>
            <person name="Li R."/>
            <person name="Bao Z."/>
        </authorList>
    </citation>
    <scope>NUCLEOTIDE SEQUENCE [LARGE SCALE GENOMIC DNA]</scope>
    <source>
        <strain evidence="5 6">PY_sf001</strain>
    </source>
</reference>
<dbReference type="FunFam" id="2.60.40.780:FF:000001">
    <property type="entry name" value="von Hippel-Lindau disease tumor suppressor"/>
    <property type="match status" value="1"/>
</dbReference>
<dbReference type="InterPro" id="IPR037139">
    <property type="entry name" value="VHL_alpha_dom_sf"/>
</dbReference>
<evidence type="ECO:0000256" key="2">
    <source>
        <dbReference type="SAM" id="MobiDB-lite"/>
    </source>
</evidence>
<dbReference type="Pfam" id="PF01847">
    <property type="entry name" value="VHL"/>
    <property type="match status" value="1"/>
</dbReference>
<dbReference type="SUPFAM" id="SSF49468">
    <property type="entry name" value="VHL"/>
    <property type="match status" value="1"/>
</dbReference>
<dbReference type="Proteomes" id="UP000242188">
    <property type="component" value="Unassembled WGS sequence"/>
</dbReference>
<dbReference type="AlphaFoldDB" id="A0A210PIH5"/>
<dbReference type="OrthoDB" id="413400at2759"/>
<dbReference type="InterPro" id="IPR037140">
    <property type="entry name" value="VHL_beta_dom_sf"/>
</dbReference>
<dbReference type="STRING" id="6573.A0A210PIH5"/>
<dbReference type="Gene3D" id="2.60.40.780">
    <property type="entry name" value="von Hippel-Lindau disease tumour suppressor, beta domain"/>
    <property type="match status" value="1"/>
</dbReference>
<evidence type="ECO:0000313" key="6">
    <source>
        <dbReference type="Proteomes" id="UP000242188"/>
    </source>
</evidence>
<organism evidence="5 6">
    <name type="scientific">Mizuhopecten yessoensis</name>
    <name type="common">Japanese scallop</name>
    <name type="synonym">Patinopecten yessoensis</name>
    <dbReference type="NCBI Taxonomy" id="6573"/>
    <lineage>
        <taxon>Eukaryota</taxon>
        <taxon>Metazoa</taxon>
        <taxon>Spiralia</taxon>
        <taxon>Lophotrochozoa</taxon>
        <taxon>Mollusca</taxon>
        <taxon>Bivalvia</taxon>
        <taxon>Autobranchia</taxon>
        <taxon>Pteriomorphia</taxon>
        <taxon>Pectinida</taxon>
        <taxon>Pectinoidea</taxon>
        <taxon>Pectinidae</taxon>
        <taxon>Mizuhopecten</taxon>
    </lineage>
</organism>
<evidence type="ECO:0000256" key="1">
    <source>
        <dbReference type="ARBA" id="ARBA00010057"/>
    </source>
</evidence>
<evidence type="ECO:0000259" key="3">
    <source>
        <dbReference type="Pfam" id="PF01847"/>
    </source>
</evidence>
<sequence>MTGEQNDGSDRQKDNRLRSGRSSVTSFVRFVNRTHRFVDTVWLNYEGARVKYKTLQPGQFVDVNTFVGHPWIFRDSDTGDHMVVQLREVFEMTTGWTPTDGVPPWRKVINITIPVFTLKDRSLQVIRSFVNRDRINELDLPQTLKEEINVMWETTRRRRLTDSPNNSVAESSQDVH</sequence>
<proteinExistence type="inferred from homology"/>
<dbReference type="CDD" id="cd05468">
    <property type="entry name" value="pVHL"/>
    <property type="match status" value="1"/>
</dbReference>
<protein>
    <submittedName>
        <fullName evidence="5">von Hippel-Lindau disease tumor suppressor</fullName>
    </submittedName>
</protein>
<dbReference type="InterPro" id="IPR024048">
    <property type="entry name" value="VHL_alpha_dom"/>
</dbReference>
<dbReference type="Gene3D" id="1.10.750.10">
    <property type="entry name" value="von Hippel-Lindau disease tumour suppressor, alpha domain"/>
    <property type="match status" value="1"/>
</dbReference>
<gene>
    <name evidence="5" type="ORF">KP79_PYT03224</name>
</gene>
<keyword evidence="6" id="KW-1185">Reference proteome</keyword>
<name>A0A210PIH5_MIZYE</name>
<feature type="region of interest" description="Disordered" evidence="2">
    <location>
        <begin position="1"/>
        <end position="20"/>
    </location>
</feature>
<evidence type="ECO:0000313" key="5">
    <source>
        <dbReference type="EMBL" id="OWF36284.1"/>
    </source>
</evidence>
<accession>A0A210PIH5</accession>
<feature type="compositionally biased region" description="Basic and acidic residues" evidence="2">
    <location>
        <begin position="8"/>
        <end position="17"/>
    </location>
</feature>
<evidence type="ECO:0000259" key="4">
    <source>
        <dbReference type="Pfam" id="PF17211"/>
    </source>
</evidence>
<dbReference type="Pfam" id="PF17211">
    <property type="entry name" value="VHL_C"/>
    <property type="match status" value="1"/>
</dbReference>
<feature type="domain" description="von Hippel-Lindau disease tumour suppressor alpha" evidence="4">
    <location>
        <begin position="116"/>
        <end position="148"/>
    </location>
</feature>
<dbReference type="EMBL" id="NEDP02076647">
    <property type="protein sequence ID" value="OWF36284.1"/>
    <property type="molecule type" value="Genomic_DNA"/>
</dbReference>